<dbReference type="EMBL" id="JAVRRT010000006">
    <property type="protein sequence ID" value="KAK5171208.1"/>
    <property type="molecule type" value="Genomic_DNA"/>
</dbReference>
<dbReference type="CDD" id="cd14688">
    <property type="entry name" value="bZIP_YAP"/>
    <property type="match status" value="1"/>
</dbReference>
<dbReference type="InterPro" id="IPR046347">
    <property type="entry name" value="bZIP_sf"/>
</dbReference>
<feature type="compositionally biased region" description="Basic and acidic residues" evidence="2">
    <location>
        <begin position="24"/>
        <end position="45"/>
    </location>
</feature>
<dbReference type="PANTHER" id="PTHR40618">
    <property type="entry name" value="B-ZIP TRANSCRIPTION FACTOR (EUROFUNG)-RELATED"/>
    <property type="match status" value="1"/>
</dbReference>
<sequence>MTMEEPRPRKKRGRPSTSPDGDGDDRKRGRPRVDKQDESAADRRRTQIRMAQRAYRQRKESTLEELRKRVSELTKTIEVMNNTFNVCSDRLYASSLTQDQMLDLNEVATKFEQLVGEARNPGDHGPSTPSPRHEAFRCCVG</sequence>
<evidence type="ECO:0000313" key="3">
    <source>
        <dbReference type="EMBL" id="KAK5171208.1"/>
    </source>
</evidence>
<comment type="caution">
    <text evidence="3">The sequence shown here is derived from an EMBL/GenBank/DDBJ whole genome shotgun (WGS) entry which is preliminary data.</text>
</comment>
<protein>
    <recommendedName>
        <fullName evidence="5">BZIP domain-containing protein</fullName>
    </recommendedName>
</protein>
<evidence type="ECO:0000313" key="4">
    <source>
        <dbReference type="Proteomes" id="UP001337655"/>
    </source>
</evidence>
<dbReference type="SUPFAM" id="SSF57959">
    <property type="entry name" value="Leucine zipper domain"/>
    <property type="match status" value="1"/>
</dbReference>
<reference evidence="3 4" key="1">
    <citation type="submission" date="2023-08" db="EMBL/GenBank/DDBJ databases">
        <title>Black Yeasts Isolated from many extreme environments.</title>
        <authorList>
            <person name="Coleine C."/>
            <person name="Stajich J.E."/>
            <person name="Selbmann L."/>
        </authorList>
    </citation>
    <scope>NUCLEOTIDE SEQUENCE [LARGE SCALE GENOMIC DNA]</scope>
    <source>
        <strain evidence="3 4">CCFEE 5935</strain>
    </source>
</reference>
<evidence type="ECO:0008006" key="5">
    <source>
        <dbReference type="Google" id="ProtNLM"/>
    </source>
</evidence>
<proteinExistence type="predicted"/>
<dbReference type="RefSeq" id="XP_064660236.1">
    <property type="nucleotide sequence ID" value="XM_064801606.1"/>
</dbReference>
<name>A0AAV9PGR4_9PEZI</name>
<dbReference type="PANTHER" id="PTHR40618:SF1">
    <property type="entry name" value="B-ZIP TRANSCRIPTION FACTOR (EUROFUNG)"/>
    <property type="match status" value="1"/>
</dbReference>
<evidence type="ECO:0000256" key="2">
    <source>
        <dbReference type="SAM" id="MobiDB-lite"/>
    </source>
</evidence>
<accession>A0AAV9PGR4</accession>
<feature type="coiled-coil region" evidence="1">
    <location>
        <begin position="56"/>
        <end position="83"/>
    </location>
</feature>
<gene>
    <name evidence="3" type="ORF">LTR77_004352</name>
</gene>
<keyword evidence="4" id="KW-1185">Reference proteome</keyword>
<feature type="region of interest" description="Disordered" evidence="2">
    <location>
        <begin position="1"/>
        <end position="46"/>
    </location>
</feature>
<dbReference type="GO" id="GO:0003700">
    <property type="term" value="F:DNA-binding transcription factor activity"/>
    <property type="evidence" value="ECO:0007669"/>
    <property type="project" value="InterPro"/>
</dbReference>
<keyword evidence="1" id="KW-0175">Coiled coil</keyword>
<dbReference type="Proteomes" id="UP001337655">
    <property type="component" value="Unassembled WGS sequence"/>
</dbReference>
<dbReference type="Gene3D" id="1.20.5.170">
    <property type="match status" value="1"/>
</dbReference>
<organism evidence="3 4">
    <name type="scientific">Saxophila tyrrhenica</name>
    <dbReference type="NCBI Taxonomy" id="1690608"/>
    <lineage>
        <taxon>Eukaryota</taxon>
        <taxon>Fungi</taxon>
        <taxon>Dikarya</taxon>
        <taxon>Ascomycota</taxon>
        <taxon>Pezizomycotina</taxon>
        <taxon>Dothideomycetes</taxon>
        <taxon>Dothideomycetidae</taxon>
        <taxon>Mycosphaerellales</taxon>
        <taxon>Extremaceae</taxon>
        <taxon>Saxophila</taxon>
    </lineage>
</organism>
<evidence type="ECO:0000256" key="1">
    <source>
        <dbReference type="SAM" id="Coils"/>
    </source>
</evidence>
<dbReference type="GeneID" id="89925698"/>
<dbReference type="AlphaFoldDB" id="A0AAV9PGR4"/>